<name>A0A3S4JEK6_9ENTR</name>
<dbReference type="EMBL" id="LR134201">
    <property type="protein sequence ID" value="VEC01338.1"/>
    <property type="molecule type" value="Genomic_DNA"/>
</dbReference>
<keyword evidence="1" id="KW-0472">Membrane</keyword>
<keyword evidence="1" id="KW-0812">Transmembrane</keyword>
<organism evidence="2 3">
    <name type="scientific">Cedecea lapagei</name>
    <dbReference type="NCBI Taxonomy" id="158823"/>
    <lineage>
        <taxon>Bacteria</taxon>
        <taxon>Pseudomonadati</taxon>
        <taxon>Pseudomonadota</taxon>
        <taxon>Gammaproteobacteria</taxon>
        <taxon>Enterobacterales</taxon>
        <taxon>Enterobacteriaceae</taxon>
        <taxon>Cedecea</taxon>
    </lineage>
</organism>
<feature type="transmembrane region" description="Helical" evidence="1">
    <location>
        <begin position="46"/>
        <end position="65"/>
    </location>
</feature>
<sequence>MKQPEITIRIAGQSAEMPVQAQAEAYLARAWRRREMKGITRGEVSAYRLLWTIWAMALISAVFSATCEGAGELVMTVQSNTPGVGASTSTVSAQVTGTSPEVPVESGDRGHPALFSGIPNRFSQCSTTDSQGISRAKNGVYGFGVFGPNSTDAAATLLVTGQGTWSRWANSRPRTGSVTFTRGLWTATTDWTQSWPGTNSSNGNGTGFQGGVSYVMCPSMRSQNNAVVGQWDAWNSFQETSSSLTARFELDVPSGGLPPGRYSTKLPIYMLDSQNQGSSDSTLFVERITVISTPPACTISAPAAIDMSSSMDTATVGVGVRCEARGDKDTPPLNVGLAATASGKSKTATSDPQQLGVANSNGAMYIRGNWSSTAPTCAASDMYFDGRDGPVLGKLISGQSADFGVTPVSFRLCTTPDVKPGEYTAQATLSVVQR</sequence>
<proteinExistence type="predicted"/>
<dbReference type="Proteomes" id="UP000274122">
    <property type="component" value="Chromosome"/>
</dbReference>
<gene>
    <name evidence="2" type="ORF">NCTC11466_04181</name>
</gene>
<reference evidence="2 3" key="1">
    <citation type="submission" date="2018-12" db="EMBL/GenBank/DDBJ databases">
        <authorList>
            <consortium name="Pathogen Informatics"/>
        </authorList>
    </citation>
    <scope>NUCLEOTIDE SEQUENCE [LARGE SCALE GENOMIC DNA]</scope>
    <source>
        <strain evidence="2 3">NCTC11466</strain>
    </source>
</reference>
<protein>
    <recommendedName>
        <fullName evidence="4">Fimbrial protein</fullName>
    </recommendedName>
</protein>
<evidence type="ECO:0008006" key="4">
    <source>
        <dbReference type="Google" id="ProtNLM"/>
    </source>
</evidence>
<dbReference type="KEGG" id="clap:NCTC11466_04181"/>
<evidence type="ECO:0000256" key="1">
    <source>
        <dbReference type="SAM" id="Phobius"/>
    </source>
</evidence>
<dbReference type="AlphaFoldDB" id="A0A3S4JEK6"/>
<keyword evidence="1" id="KW-1133">Transmembrane helix</keyword>
<evidence type="ECO:0000313" key="3">
    <source>
        <dbReference type="Proteomes" id="UP000274122"/>
    </source>
</evidence>
<evidence type="ECO:0000313" key="2">
    <source>
        <dbReference type="EMBL" id="VEC01338.1"/>
    </source>
</evidence>
<keyword evidence="3" id="KW-1185">Reference proteome</keyword>
<accession>A0A3S4JEK6</accession>